<evidence type="ECO:0000313" key="3">
    <source>
        <dbReference type="Proteomes" id="UP000621670"/>
    </source>
</evidence>
<dbReference type="RefSeq" id="WP_166133073.1">
    <property type="nucleotide sequence ID" value="NZ_JAAOBY010000001.1"/>
</dbReference>
<feature type="domain" description="Phosphatidic acid phosphatase type 2/haloperoxidase" evidence="1">
    <location>
        <begin position="324"/>
        <end position="445"/>
    </location>
</feature>
<dbReference type="CDD" id="cd03398">
    <property type="entry name" value="PAP2_haloperoxidase"/>
    <property type="match status" value="1"/>
</dbReference>
<keyword evidence="3" id="KW-1185">Reference proteome</keyword>
<accession>A0ABR7JCX6</accession>
<gene>
    <name evidence="2" type="ORF">H8R26_02845</name>
</gene>
<sequence>MEQQQFIISRSKSIMIGLVVFLTALSSCKKKENIEVTTDDFCAAVDTVTGIMVHDIFSPPVASRIYVYPNVAAYEIIAQNNSNYTSLQGQLNGLDSIPVLDPKSGVNKNLAAIIAHMEVSKQLIFSEEALEKYRDSLYSKWSDENSEEFEASKTYALKVVDRIAAWMAKDNYKQTRTFSKYSVNADEPGRWQPTPPSYMDGVEPHWGEIRTLVMDSAAQFKPKAPYPFSTDKNSAFYKDALETYQIGNTISEKLLAIEKNRKGVIPEESSIASFWDCNPYATVVQGHMMFAKKKNTPDAHWINITKIALKKTKANFETSVFAYTKASIGIFESFISCWNEKYRSNVIRPETYINQNIDENWRPQLQTPPFPEYTSGHSVVSSCSAIILTSIFGDNFSYVDDSEVPFGLPKRSFKSFQQAADEASISRLYGGIHYRAAIENGVVQGKNIGDFITGKLKMKTK</sequence>
<evidence type="ECO:0000259" key="1">
    <source>
        <dbReference type="Pfam" id="PF01569"/>
    </source>
</evidence>
<evidence type="ECO:0000313" key="2">
    <source>
        <dbReference type="EMBL" id="MBC5862351.1"/>
    </source>
</evidence>
<dbReference type="EMBL" id="JACRUM010000001">
    <property type="protein sequence ID" value="MBC5862351.1"/>
    <property type="molecule type" value="Genomic_DNA"/>
</dbReference>
<comment type="caution">
    <text evidence="2">The sequence shown here is derived from an EMBL/GenBank/DDBJ whole genome shotgun (WGS) entry which is preliminary data.</text>
</comment>
<dbReference type="InterPro" id="IPR036938">
    <property type="entry name" value="PAP2/HPO_sf"/>
</dbReference>
<dbReference type="SUPFAM" id="SSF48317">
    <property type="entry name" value="Acid phosphatase/Vanadium-dependent haloperoxidase"/>
    <property type="match status" value="1"/>
</dbReference>
<dbReference type="Pfam" id="PF01569">
    <property type="entry name" value="PAP2"/>
    <property type="match status" value="1"/>
</dbReference>
<dbReference type="Proteomes" id="UP000621670">
    <property type="component" value="Unassembled WGS sequence"/>
</dbReference>
<dbReference type="InterPro" id="IPR000326">
    <property type="entry name" value="PAP2/HPO"/>
</dbReference>
<dbReference type="Gene3D" id="1.10.606.20">
    <property type="match status" value="1"/>
</dbReference>
<protein>
    <submittedName>
        <fullName evidence="2">Vanadium-dependent haloperoxidase</fullName>
    </submittedName>
</protein>
<organism evidence="2 3">
    <name type="scientific">Flavobacterium turcicum</name>
    <dbReference type="NCBI Taxonomy" id="2764718"/>
    <lineage>
        <taxon>Bacteria</taxon>
        <taxon>Pseudomonadati</taxon>
        <taxon>Bacteroidota</taxon>
        <taxon>Flavobacteriia</taxon>
        <taxon>Flavobacteriales</taxon>
        <taxon>Flavobacteriaceae</taxon>
        <taxon>Flavobacterium</taxon>
    </lineage>
</organism>
<proteinExistence type="predicted"/>
<reference evidence="2 3" key="1">
    <citation type="submission" date="2020-08" db="EMBL/GenBank/DDBJ databases">
        <title>Description of novel Flavobacterium F-400 isolate.</title>
        <authorList>
            <person name="Saticioglu I."/>
            <person name="Duman M."/>
            <person name="Altun S."/>
        </authorList>
    </citation>
    <scope>NUCLEOTIDE SEQUENCE [LARGE SCALE GENOMIC DNA]</scope>
    <source>
        <strain evidence="2 3">F-400</strain>
    </source>
</reference>
<dbReference type="InterPro" id="IPR052559">
    <property type="entry name" value="V-haloperoxidase"/>
</dbReference>
<dbReference type="PANTHER" id="PTHR34599:SF2">
    <property type="entry name" value="TRAF-TYPE DOMAIN-CONTAINING PROTEIN"/>
    <property type="match status" value="1"/>
</dbReference>
<name>A0ABR7JCX6_9FLAO</name>
<dbReference type="PANTHER" id="PTHR34599">
    <property type="entry name" value="PEROXIDASE-RELATED"/>
    <property type="match status" value="1"/>
</dbReference>